<gene>
    <name evidence="2" type="ORF">Y958_28315</name>
</gene>
<feature type="domain" description="Amine oxidase" evidence="1">
    <location>
        <begin position="13"/>
        <end position="362"/>
    </location>
</feature>
<dbReference type="Proteomes" id="UP000197153">
    <property type="component" value="Chromosome 3"/>
</dbReference>
<dbReference type="InterPro" id="IPR002937">
    <property type="entry name" value="Amino_oxidase"/>
</dbReference>
<dbReference type="PANTHER" id="PTHR42923">
    <property type="entry name" value="PROTOPORPHYRINOGEN OXIDASE"/>
    <property type="match status" value="1"/>
</dbReference>
<dbReference type="RefSeq" id="WP_088875150.1">
    <property type="nucleotide sequence ID" value="NZ_CP022112.1"/>
</dbReference>
<evidence type="ECO:0000259" key="1">
    <source>
        <dbReference type="Pfam" id="PF01593"/>
    </source>
</evidence>
<accession>A0A248K2U7</accession>
<dbReference type="EMBL" id="CP022112">
    <property type="protein sequence ID" value="ASG24744.1"/>
    <property type="molecule type" value="Genomic_DNA"/>
</dbReference>
<dbReference type="InterPro" id="IPR036188">
    <property type="entry name" value="FAD/NAD-bd_sf"/>
</dbReference>
<evidence type="ECO:0000313" key="3">
    <source>
        <dbReference type="Proteomes" id="UP000197153"/>
    </source>
</evidence>
<protein>
    <submittedName>
        <fullName evidence="2">FAD-dependent oxidoreductase</fullName>
    </submittedName>
</protein>
<reference evidence="2 3" key="1">
    <citation type="submission" date="2017-06" db="EMBL/GenBank/DDBJ databases">
        <title>Complete genome sequence of Nitrospirillum amazonense strain CBAmC, an endophytic nitrogen-fixing and plant growth-promoting bacterium, isolated from sugarcane.</title>
        <authorList>
            <person name="Schwab S."/>
            <person name="dos Santos Teixeira K.R."/>
            <person name="Simoes Araujo J.L."/>
            <person name="Soares Vidal M."/>
            <person name="Borges de Freitas H.R."/>
            <person name="Rivello Crivelaro A.L."/>
            <person name="Bueno de Camargo Nunes A."/>
            <person name="dos Santos C.M."/>
            <person name="Palmeira da Silva Rosa D."/>
            <person name="da Silva Padilha D."/>
            <person name="da Silva E."/>
            <person name="Araujo Terra L."/>
            <person name="Soares Mendes V."/>
            <person name="Farinelli L."/>
            <person name="Magalhaes Cruz L."/>
            <person name="Baldani J.I."/>
        </authorList>
    </citation>
    <scope>NUCLEOTIDE SEQUENCE [LARGE SCALE GENOMIC DNA]</scope>
    <source>
        <strain evidence="2 3">CBAmC</strain>
    </source>
</reference>
<dbReference type="NCBIfam" id="NF005560">
    <property type="entry name" value="PRK07233.1"/>
    <property type="match status" value="1"/>
</dbReference>
<dbReference type="KEGG" id="nao:Y958_28315"/>
<dbReference type="SUPFAM" id="SSF51905">
    <property type="entry name" value="FAD/NAD(P)-binding domain"/>
    <property type="match status" value="1"/>
</dbReference>
<name>A0A248K2U7_9PROT</name>
<evidence type="ECO:0000313" key="2">
    <source>
        <dbReference type="EMBL" id="ASG24744.1"/>
    </source>
</evidence>
<dbReference type="GO" id="GO:0016491">
    <property type="term" value="F:oxidoreductase activity"/>
    <property type="evidence" value="ECO:0007669"/>
    <property type="project" value="InterPro"/>
</dbReference>
<organism evidence="2 3">
    <name type="scientific">Nitrospirillum viridazoti CBAmc</name>
    <dbReference type="NCBI Taxonomy" id="1441467"/>
    <lineage>
        <taxon>Bacteria</taxon>
        <taxon>Pseudomonadati</taxon>
        <taxon>Pseudomonadota</taxon>
        <taxon>Alphaproteobacteria</taxon>
        <taxon>Rhodospirillales</taxon>
        <taxon>Azospirillaceae</taxon>
        <taxon>Nitrospirillum</taxon>
        <taxon>Nitrospirillum viridazoti</taxon>
    </lineage>
</organism>
<sequence>MAKLAVIGAGAMGLAAAHYALKAGHDVAVYEVDTQPGGMAAHFDFGGLSIERYYHFICKSDQPTFDLLAELGIAGTLKWRTTSMGYFIDGKHYRWGDPLALLSFPLLGPIDKLRLGLQMFLTTKARDFQSIEHLDAATWFKRGAGEKPFNVLWKRLLDLKFFEYADNVSASWIATRIRRIGNSRQSLMKEQLGYLEGGSETLVQALAADITRRSGSLHLGTKVEEIVSEDGRVTGVRTAQGFFPADAVICTTPTPYVAGLVPAFTQSTKDKYDAIKNIGVVCVMLKLKRPVTRHFWLNVNDPTMEIPGIIEFSNLRPLPDTVVYIPYYMPHSHPKWGWTDANFVAETMACVRRLNPALTDADLIDTHVGRLRYAQPVCEPDFLDKLPPVKTEIAGLQVADTCYYYPEDRGIAESIRFAKGMVDAL</sequence>
<dbReference type="Gene3D" id="3.50.50.60">
    <property type="entry name" value="FAD/NAD(P)-binding domain"/>
    <property type="match status" value="2"/>
</dbReference>
<dbReference type="PRINTS" id="PR00419">
    <property type="entry name" value="ADXRDTASE"/>
</dbReference>
<dbReference type="InterPro" id="IPR050464">
    <property type="entry name" value="Zeta_carotene_desat/Oxidored"/>
</dbReference>
<dbReference type="Pfam" id="PF01593">
    <property type="entry name" value="Amino_oxidase"/>
    <property type="match status" value="1"/>
</dbReference>
<dbReference type="PANTHER" id="PTHR42923:SF46">
    <property type="entry name" value="AMINE OXIDASE"/>
    <property type="match status" value="1"/>
</dbReference>
<proteinExistence type="predicted"/>
<keyword evidence="3" id="KW-1185">Reference proteome</keyword>
<dbReference type="AlphaFoldDB" id="A0A248K2U7"/>